<dbReference type="HOGENOM" id="CLU_065769_1_0_6"/>
<dbReference type="Pfam" id="PF14393">
    <property type="entry name" value="DUF4422"/>
    <property type="match status" value="1"/>
</dbReference>
<feature type="domain" description="DUF4422" evidence="1">
    <location>
        <begin position="3"/>
        <end position="218"/>
    </location>
</feature>
<protein>
    <submittedName>
        <fullName evidence="2">Capsular biosynthesis protein</fullName>
    </submittedName>
</protein>
<dbReference type="RefSeq" id="WP_014700627.1">
    <property type="nucleotide sequence ID" value="NC_017845.1"/>
</dbReference>
<name>A0A0H3IB17_PECPM</name>
<dbReference type="KEGG" id="pec:W5S_3010"/>
<organism evidence="2 3">
    <name type="scientific">Pectobacterium parmentieri</name>
    <dbReference type="NCBI Taxonomy" id="1905730"/>
    <lineage>
        <taxon>Bacteria</taxon>
        <taxon>Pseudomonadati</taxon>
        <taxon>Pseudomonadota</taxon>
        <taxon>Gammaproteobacteria</taxon>
        <taxon>Enterobacterales</taxon>
        <taxon>Pectobacteriaceae</taxon>
        <taxon>Pectobacterium</taxon>
    </lineage>
</organism>
<evidence type="ECO:0000313" key="3">
    <source>
        <dbReference type="Proteomes" id="UP000008044"/>
    </source>
</evidence>
<sequence length="250" mass="29882">MIKIFVVSHKDYDFPQECIYIPIQVGNGKVAGFLYKDSVKDNISHLNPFFCELTALYWIWMNDDNDIIGLAHYRRYFSSKNKVVKMKKNFVMDESEVSEAMKSADIIVAKPRNYFITTIENHYRRAHHSKDYDVLRETVIELYPDYIKSFDTVMHGKKLSLYNMFVAKREVIDSYCNWLFNILFSIENKIDYQSYDSYQKRVFGFMAERLFNVWLEHHKGEVKIQYNRVNNIEGEKIFSKGVDFLKRQLF</sequence>
<dbReference type="OMA" id="HYRRFFS"/>
<evidence type="ECO:0000313" key="2">
    <source>
        <dbReference type="EMBL" id="AFI91093.1"/>
    </source>
</evidence>
<accession>A0A0H3IB17</accession>
<dbReference type="AlphaFoldDB" id="A0A0H3IB17"/>
<dbReference type="InterPro" id="IPR025536">
    <property type="entry name" value="DUF4422"/>
</dbReference>
<reference evidence="2 3" key="1">
    <citation type="journal article" date="2012" name="J. Bacteriol.">
        <title>Genome sequence of Pectobacterium sp. strain SCC3193.</title>
        <authorList>
            <person name="Koskinen J.P."/>
            <person name="Laine P."/>
            <person name="Niemi O."/>
            <person name="Nykyri J."/>
            <person name="Harjunpaa H."/>
            <person name="Auvinen P."/>
            <person name="Paulin L."/>
            <person name="Pirhonen M."/>
            <person name="Palva T."/>
            <person name="Holm L."/>
        </authorList>
    </citation>
    <scope>NUCLEOTIDE SEQUENCE [LARGE SCALE GENOMIC DNA]</scope>
    <source>
        <strain evidence="2 3">SCC3193</strain>
    </source>
</reference>
<dbReference type="STRING" id="1905730.W5S_3010"/>
<dbReference type="eggNOG" id="COG1442">
    <property type="taxonomic scope" value="Bacteria"/>
</dbReference>
<dbReference type="PATRIC" id="fig|1166016.3.peg.3060"/>
<evidence type="ECO:0000259" key="1">
    <source>
        <dbReference type="Pfam" id="PF14393"/>
    </source>
</evidence>
<gene>
    <name evidence="2" type="ordered locus">W5S_3010</name>
</gene>
<proteinExistence type="predicted"/>
<dbReference type="Proteomes" id="UP000008044">
    <property type="component" value="Chromosome"/>
</dbReference>
<dbReference type="EMBL" id="CP003415">
    <property type="protein sequence ID" value="AFI91093.1"/>
    <property type="molecule type" value="Genomic_DNA"/>
</dbReference>